<keyword evidence="8" id="KW-1185">Reference proteome</keyword>
<dbReference type="GO" id="GO:0004252">
    <property type="term" value="F:serine-type endopeptidase activity"/>
    <property type="evidence" value="ECO:0007669"/>
    <property type="project" value="UniProtKB-UniRule"/>
</dbReference>
<feature type="active site" description="Charge relay system" evidence="5">
    <location>
        <position position="48"/>
    </location>
</feature>
<dbReference type="PANTHER" id="PTHR43806">
    <property type="entry name" value="PEPTIDASE S8"/>
    <property type="match status" value="1"/>
</dbReference>
<proteinExistence type="inferred from homology"/>
<dbReference type="Gene3D" id="3.40.50.200">
    <property type="entry name" value="Peptidase S8/S53 domain"/>
    <property type="match status" value="1"/>
</dbReference>
<protein>
    <recommendedName>
        <fullName evidence="6">Peptidase S8/S53 domain-containing protein</fullName>
    </recommendedName>
</protein>
<accession>A0A327QUH0</accession>
<sequence>MLKIGIIDSGVRKSLLPAGAENMSGLALYRHANGAIVMEEEIDDQLMHGTVCAYVYLAAFPGASLFVVKIFNEEPVTDEGVLTAAIQACLDAGVDLMNMSVGVESEYMSPELATVCQLAYDRNIPIVAAAHLDDKQSFPAFHPAVISVGCMDLRAEADLLHVREHPVTFYTKGIVQFAGREYFGTSFACPLLGVRLLRIMEASPYQSIAQWLQRLIQSAVTAGFPLPLPAPVNLYNPALLDGLKEQYFNENKHWEHLGRITLVPLFDTIMWQVATVCKQFALMPVYDHGYYPHHIPKFPVEQADMMQFDTLAVGSLHSVLSFYNYPAITAQLKQLLLQQKNFIVFHEADAVLLKQLAHQCKSDANIVLLGHPTAIVQDFTQLQFLQPVQVPVVLIVSARGAATLPLQCSMTAILQQAGYQPATLATSVQAILTGVDFYLTTPTTLLQPSLRALQYFRDPGMLLVSIQQPMLQQQALDPHAYAMLHGIQPDLILITEDDVQFFPQMEVLATQLTAFFPGVKMARVFEERPAAGVLKEGVLILQDAGFAEACLQLLLSVFAAPVCNEPI</sequence>
<feature type="active site" description="Charge relay system" evidence="5">
    <location>
        <position position="8"/>
    </location>
</feature>
<reference evidence="7 8" key="1">
    <citation type="submission" date="2018-06" db="EMBL/GenBank/DDBJ databases">
        <title>Genomic Encyclopedia of Archaeal and Bacterial Type Strains, Phase II (KMG-II): from individual species to whole genera.</title>
        <authorList>
            <person name="Goeker M."/>
        </authorList>
    </citation>
    <scope>NUCLEOTIDE SEQUENCE [LARGE SCALE GENOMIC DNA]</scope>
    <source>
        <strain evidence="7 8">DSM 23857</strain>
    </source>
</reference>
<dbReference type="Proteomes" id="UP000249547">
    <property type="component" value="Unassembled WGS sequence"/>
</dbReference>
<keyword evidence="2 5" id="KW-0645">Protease</keyword>
<dbReference type="EMBL" id="QLLL01000002">
    <property type="protein sequence ID" value="RAJ08326.1"/>
    <property type="molecule type" value="Genomic_DNA"/>
</dbReference>
<evidence type="ECO:0000313" key="8">
    <source>
        <dbReference type="Proteomes" id="UP000249547"/>
    </source>
</evidence>
<evidence type="ECO:0000259" key="6">
    <source>
        <dbReference type="Pfam" id="PF00082"/>
    </source>
</evidence>
<evidence type="ECO:0000256" key="1">
    <source>
        <dbReference type="ARBA" id="ARBA00011073"/>
    </source>
</evidence>
<dbReference type="GO" id="GO:0006508">
    <property type="term" value="P:proteolysis"/>
    <property type="evidence" value="ECO:0007669"/>
    <property type="project" value="UniProtKB-KW"/>
</dbReference>
<dbReference type="RefSeq" id="WP_111596487.1">
    <property type="nucleotide sequence ID" value="NZ_QLLL01000002.1"/>
</dbReference>
<dbReference type="AlphaFoldDB" id="A0A327QUH0"/>
<dbReference type="Pfam" id="PF00082">
    <property type="entry name" value="Peptidase_S8"/>
    <property type="match status" value="1"/>
</dbReference>
<evidence type="ECO:0000256" key="5">
    <source>
        <dbReference type="PROSITE-ProRule" id="PRU01240"/>
    </source>
</evidence>
<dbReference type="InterPro" id="IPR000209">
    <property type="entry name" value="Peptidase_S8/S53_dom"/>
</dbReference>
<gene>
    <name evidence="7" type="ORF">LX64_00974</name>
</gene>
<organism evidence="7 8">
    <name type="scientific">Chitinophaga skermanii</name>
    <dbReference type="NCBI Taxonomy" id="331697"/>
    <lineage>
        <taxon>Bacteria</taxon>
        <taxon>Pseudomonadati</taxon>
        <taxon>Bacteroidota</taxon>
        <taxon>Chitinophagia</taxon>
        <taxon>Chitinophagales</taxon>
        <taxon>Chitinophagaceae</taxon>
        <taxon>Chitinophaga</taxon>
    </lineage>
</organism>
<dbReference type="PROSITE" id="PS51892">
    <property type="entry name" value="SUBTILASE"/>
    <property type="match status" value="1"/>
</dbReference>
<evidence type="ECO:0000313" key="7">
    <source>
        <dbReference type="EMBL" id="RAJ08326.1"/>
    </source>
</evidence>
<dbReference type="OrthoDB" id="184152at2"/>
<comment type="similarity">
    <text evidence="1 5">Belongs to the peptidase S8 family.</text>
</comment>
<dbReference type="InterPro" id="IPR036852">
    <property type="entry name" value="Peptidase_S8/S53_dom_sf"/>
</dbReference>
<dbReference type="PANTHER" id="PTHR43806:SF11">
    <property type="entry name" value="CEREVISIN-RELATED"/>
    <property type="match status" value="1"/>
</dbReference>
<evidence type="ECO:0000256" key="3">
    <source>
        <dbReference type="ARBA" id="ARBA00022801"/>
    </source>
</evidence>
<evidence type="ECO:0000256" key="2">
    <source>
        <dbReference type="ARBA" id="ARBA00022670"/>
    </source>
</evidence>
<feature type="active site" description="Charge relay system" evidence="5">
    <location>
        <position position="186"/>
    </location>
</feature>
<evidence type="ECO:0000256" key="4">
    <source>
        <dbReference type="ARBA" id="ARBA00022825"/>
    </source>
</evidence>
<feature type="domain" description="Peptidase S8/S53" evidence="6">
    <location>
        <begin position="3"/>
        <end position="219"/>
    </location>
</feature>
<keyword evidence="4 5" id="KW-0720">Serine protease</keyword>
<name>A0A327QUH0_9BACT</name>
<keyword evidence="3 5" id="KW-0378">Hydrolase</keyword>
<dbReference type="SUPFAM" id="SSF52743">
    <property type="entry name" value="Subtilisin-like"/>
    <property type="match status" value="1"/>
</dbReference>
<dbReference type="InterPro" id="IPR050131">
    <property type="entry name" value="Peptidase_S8_subtilisin-like"/>
</dbReference>
<comment type="caution">
    <text evidence="7">The sequence shown here is derived from an EMBL/GenBank/DDBJ whole genome shotgun (WGS) entry which is preliminary data.</text>
</comment>